<feature type="domain" description="Gelsolin-like" evidence="3">
    <location>
        <begin position="26"/>
        <end position="107"/>
    </location>
</feature>
<proteinExistence type="predicted"/>
<evidence type="ECO:0000256" key="2">
    <source>
        <dbReference type="ARBA" id="ARBA00023203"/>
    </source>
</evidence>
<sequence>MPCLSPVIARSLQSSAGVRIWRIEKMEMEPVPQASYGNFYEGDCYIVLATRKIARSLCHDVYFWLGRQSSQDEQGAAAIYTTQIDDALQGAAVQHREVQRHESESFRSLFKKGLM</sequence>
<evidence type="ECO:0000259" key="3">
    <source>
        <dbReference type="Pfam" id="PF00626"/>
    </source>
</evidence>
<reference evidence="5" key="3">
    <citation type="journal article" date="2014" name="Nature">
        <title>Elephant shark genome provides unique insights into gnathostome evolution.</title>
        <authorList>
            <consortium name="International Elephant Shark Genome Sequencing Consortium"/>
            <person name="Venkatesh B."/>
            <person name="Lee A.P."/>
            <person name="Ravi V."/>
            <person name="Maurya A.K."/>
            <person name="Lian M.M."/>
            <person name="Swann J.B."/>
            <person name="Ohta Y."/>
            <person name="Flajnik M.F."/>
            <person name="Sutoh Y."/>
            <person name="Kasahara M."/>
            <person name="Hoon S."/>
            <person name="Gangu V."/>
            <person name="Roy S.W."/>
            <person name="Irimia M."/>
            <person name="Korzh V."/>
            <person name="Kondrychyn I."/>
            <person name="Lim Z.W."/>
            <person name="Tay B.H."/>
            <person name="Tohari S."/>
            <person name="Kong K.W."/>
            <person name="Ho S."/>
            <person name="Lorente-Galdos B."/>
            <person name="Quilez J."/>
            <person name="Marques-Bonet T."/>
            <person name="Raney B.J."/>
            <person name="Ingham P.W."/>
            <person name="Tay A."/>
            <person name="Hillier L.W."/>
            <person name="Minx P."/>
            <person name="Boehm T."/>
            <person name="Wilson R.K."/>
            <person name="Brenner S."/>
            <person name="Warren W.C."/>
        </authorList>
    </citation>
    <scope>NUCLEOTIDE SEQUENCE [LARGE SCALE GENOMIC DNA]</scope>
</reference>
<reference evidence="4" key="5">
    <citation type="submission" date="2025-09" db="UniProtKB">
        <authorList>
            <consortium name="Ensembl"/>
        </authorList>
    </citation>
    <scope>IDENTIFICATION</scope>
</reference>
<evidence type="ECO:0000256" key="1">
    <source>
        <dbReference type="ARBA" id="ARBA00022737"/>
    </source>
</evidence>
<dbReference type="InParanoid" id="A0A4W3HI38"/>
<dbReference type="GO" id="GO:0005546">
    <property type="term" value="F:phosphatidylinositol-4,5-bisphosphate binding"/>
    <property type="evidence" value="ECO:0007669"/>
    <property type="project" value="TreeGrafter"/>
</dbReference>
<dbReference type="GO" id="GO:0051016">
    <property type="term" value="P:barbed-end actin filament capping"/>
    <property type="evidence" value="ECO:0007669"/>
    <property type="project" value="TreeGrafter"/>
</dbReference>
<dbReference type="InterPro" id="IPR007122">
    <property type="entry name" value="Villin/Gelsolin"/>
</dbReference>
<dbReference type="Ensembl" id="ENSCMIT00000015058.1">
    <property type="protein sequence ID" value="ENSCMIP00000014747.1"/>
    <property type="gene ID" value="ENSCMIG00000007254.1"/>
</dbReference>
<organism evidence="4 5">
    <name type="scientific">Callorhinchus milii</name>
    <name type="common">Ghost shark</name>
    <dbReference type="NCBI Taxonomy" id="7868"/>
    <lineage>
        <taxon>Eukaryota</taxon>
        <taxon>Metazoa</taxon>
        <taxon>Chordata</taxon>
        <taxon>Craniata</taxon>
        <taxon>Vertebrata</taxon>
        <taxon>Chondrichthyes</taxon>
        <taxon>Holocephali</taxon>
        <taxon>Chimaeriformes</taxon>
        <taxon>Callorhinchidae</taxon>
        <taxon>Callorhinchus</taxon>
    </lineage>
</organism>
<name>A0A4W3HI38_CALMI</name>
<dbReference type="GO" id="GO:0051014">
    <property type="term" value="P:actin filament severing"/>
    <property type="evidence" value="ECO:0007669"/>
    <property type="project" value="TreeGrafter"/>
</dbReference>
<dbReference type="PRINTS" id="PR00597">
    <property type="entry name" value="GELSOLIN"/>
</dbReference>
<dbReference type="GO" id="GO:0051015">
    <property type="term" value="F:actin filament binding"/>
    <property type="evidence" value="ECO:0007669"/>
    <property type="project" value="InterPro"/>
</dbReference>
<dbReference type="PANTHER" id="PTHR11977">
    <property type="entry name" value="VILLIN"/>
    <property type="match status" value="1"/>
</dbReference>
<dbReference type="STRING" id="7868.ENSCMIP00000014747"/>
<reference evidence="5" key="2">
    <citation type="journal article" date="2007" name="PLoS Biol.">
        <title>Survey sequencing and comparative analysis of the elephant shark (Callorhinchus milii) genome.</title>
        <authorList>
            <person name="Venkatesh B."/>
            <person name="Kirkness E.F."/>
            <person name="Loh Y.H."/>
            <person name="Halpern A.L."/>
            <person name="Lee A.P."/>
            <person name="Johnson J."/>
            <person name="Dandona N."/>
            <person name="Viswanathan L.D."/>
            <person name="Tay A."/>
            <person name="Venter J.C."/>
            <person name="Strausberg R.L."/>
            <person name="Brenner S."/>
        </authorList>
    </citation>
    <scope>NUCLEOTIDE SEQUENCE [LARGE SCALE GENOMIC DNA]</scope>
</reference>
<reference evidence="4" key="4">
    <citation type="submission" date="2025-08" db="UniProtKB">
        <authorList>
            <consortium name="Ensembl"/>
        </authorList>
    </citation>
    <scope>IDENTIFICATION</scope>
</reference>
<dbReference type="SMART" id="SM00262">
    <property type="entry name" value="GEL"/>
    <property type="match status" value="1"/>
</dbReference>
<dbReference type="Proteomes" id="UP000314986">
    <property type="component" value="Unassembled WGS sequence"/>
</dbReference>
<dbReference type="InterPro" id="IPR029006">
    <property type="entry name" value="ADF-H/Gelsolin-like_dom_sf"/>
</dbReference>
<dbReference type="PANTHER" id="PTHR11977:SF123">
    <property type="entry name" value="GELSOLIN"/>
    <property type="match status" value="1"/>
</dbReference>
<dbReference type="GO" id="GO:0008154">
    <property type="term" value="P:actin polymerization or depolymerization"/>
    <property type="evidence" value="ECO:0007669"/>
    <property type="project" value="TreeGrafter"/>
</dbReference>
<reference evidence="5" key="1">
    <citation type="journal article" date="2006" name="Science">
        <title>Ancient noncoding elements conserved in the human genome.</title>
        <authorList>
            <person name="Venkatesh B."/>
            <person name="Kirkness E.F."/>
            <person name="Loh Y.H."/>
            <person name="Halpern A.L."/>
            <person name="Lee A.P."/>
            <person name="Johnson J."/>
            <person name="Dandona N."/>
            <person name="Viswanathan L.D."/>
            <person name="Tay A."/>
            <person name="Venter J.C."/>
            <person name="Strausberg R.L."/>
            <person name="Brenner S."/>
        </authorList>
    </citation>
    <scope>NUCLEOTIDE SEQUENCE [LARGE SCALE GENOMIC DNA]</scope>
</reference>
<keyword evidence="2" id="KW-0009">Actin-binding</keyword>
<dbReference type="AlphaFoldDB" id="A0A4W3HI38"/>
<dbReference type="Gene3D" id="3.40.20.10">
    <property type="entry name" value="Severin"/>
    <property type="match status" value="1"/>
</dbReference>
<protein>
    <submittedName>
        <fullName evidence="4">Villin-1-like</fullName>
    </submittedName>
</protein>
<dbReference type="OMA" id="INEYRHF"/>
<dbReference type="CDD" id="cd11290">
    <property type="entry name" value="gelsolin_S1_like"/>
    <property type="match status" value="1"/>
</dbReference>
<dbReference type="SUPFAM" id="SSF55753">
    <property type="entry name" value="Actin depolymerizing proteins"/>
    <property type="match status" value="1"/>
</dbReference>
<keyword evidence="1" id="KW-0677">Repeat</keyword>
<dbReference type="GeneTree" id="ENSGT00940000160544"/>
<dbReference type="InterPro" id="IPR007123">
    <property type="entry name" value="Gelsolin-like_dom"/>
</dbReference>
<dbReference type="GO" id="GO:0005737">
    <property type="term" value="C:cytoplasm"/>
    <property type="evidence" value="ECO:0007669"/>
    <property type="project" value="TreeGrafter"/>
</dbReference>
<evidence type="ECO:0000313" key="5">
    <source>
        <dbReference type="Proteomes" id="UP000314986"/>
    </source>
</evidence>
<dbReference type="GO" id="GO:0015629">
    <property type="term" value="C:actin cytoskeleton"/>
    <property type="evidence" value="ECO:0007669"/>
    <property type="project" value="TreeGrafter"/>
</dbReference>
<dbReference type="Pfam" id="PF00626">
    <property type="entry name" value="Gelsolin"/>
    <property type="match status" value="1"/>
</dbReference>
<evidence type="ECO:0000313" key="4">
    <source>
        <dbReference type="Ensembl" id="ENSCMIP00000014747.1"/>
    </source>
</evidence>
<accession>A0A4W3HI38</accession>
<keyword evidence="5" id="KW-1185">Reference proteome</keyword>